<sequence>MIESSFTLYKLIILYMLQNVNFPLSNTQISDFILEKEYTNYFHLQEALSELQDTKLIEIEKVRNTSYYHMTEEGSKTLSFFENEISPEIREEIDRYMKEHSYELRKKASVVADYYKTAGDDYEVRCQARERKTTIFEIVVTVPSEEAAKKICSNWENRSQKIYASIMNELSR</sequence>
<evidence type="ECO:0000313" key="5">
    <source>
        <dbReference type="Proteomes" id="UP000095709"/>
    </source>
</evidence>
<organism evidence="1 4">
    <name type="scientific">Fusicatenibacter saccharivorans</name>
    <dbReference type="NCBI Taxonomy" id="1150298"/>
    <lineage>
        <taxon>Bacteria</taxon>
        <taxon>Bacillati</taxon>
        <taxon>Bacillota</taxon>
        <taxon>Clostridia</taxon>
        <taxon>Lachnospirales</taxon>
        <taxon>Lachnospiraceae</taxon>
        <taxon>Fusicatenibacter</taxon>
    </lineage>
</organism>
<dbReference type="STRING" id="1150298.ERS852406_02890"/>
<reference evidence="3" key="2">
    <citation type="submission" date="2022-01" db="EMBL/GenBank/DDBJ databases">
        <title>Collection of gut derived symbiotic bacterial strains cultured from healthy donors.</title>
        <authorList>
            <person name="Lin H."/>
            <person name="Kohout C."/>
            <person name="Waligurski E."/>
            <person name="Pamer E.G."/>
        </authorList>
    </citation>
    <scope>NUCLEOTIDE SEQUENCE</scope>
    <source>
        <strain evidence="3">DFI.5.49</strain>
    </source>
</reference>
<dbReference type="EMBL" id="JAKNFS010000008">
    <property type="protein sequence ID" value="MCG4765235.1"/>
    <property type="molecule type" value="Genomic_DNA"/>
</dbReference>
<protein>
    <submittedName>
        <fullName evidence="3">DUF4364 family protein</fullName>
    </submittedName>
</protein>
<proteinExistence type="predicted"/>
<dbReference type="InterPro" id="IPR036388">
    <property type="entry name" value="WH-like_DNA-bd_sf"/>
</dbReference>
<dbReference type="Pfam" id="PF14277">
    <property type="entry name" value="DUF4364"/>
    <property type="match status" value="1"/>
</dbReference>
<evidence type="ECO:0000313" key="4">
    <source>
        <dbReference type="Proteomes" id="UP000095706"/>
    </source>
</evidence>
<evidence type="ECO:0000313" key="1">
    <source>
        <dbReference type="EMBL" id="CUO80826.1"/>
    </source>
</evidence>
<dbReference type="RefSeq" id="WP_022462531.1">
    <property type="nucleotide sequence ID" value="NZ_CABJFB010000001.1"/>
</dbReference>
<dbReference type="Proteomes" id="UP000095706">
    <property type="component" value="Unassembled WGS sequence"/>
</dbReference>
<gene>
    <name evidence="1" type="ORF">ERS852406_02890</name>
    <name evidence="2" type="ORF">ERS852498_02187</name>
    <name evidence="3" type="ORF">L0N21_06885</name>
</gene>
<dbReference type="Proteomes" id="UP001199915">
    <property type="component" value="Unassembled WGS sequence"/>
</dbReference>
<accession>A0A174LPB4</accession>
<dbReference type="GeneID" id="79854195"/>
<reference evidence="4 5" key="1">
    <citation type="submission" date="2015-09" db="EMBL/GenBank/DDBJ databases">
        <authorList>
            <consortium name="Pathogen Informatics"/>
        </authorList>
    </citation>
    <scope>NUCLEOTIDE SEQUENCE [LARGE SCALE GENOMIC DNA]</scope>
    <source>
        <strain evidence="1 4">2789STDY5608849</strain>
        <strain evidence="2 5">2789STDY5834885</strain>
    </source>
</reference>
<dbReference type="Gene3D" id="1.10.10.10">
    <property type="entry name" value="Winged helix-like DNA-binding domain superfamily/Winged helix DNA-binding domain"/>
    <property type="match status" value="1"/>
</dbReference>
<dbReference type="SUPFAM" id="SSF46785">
    <property type="entry name" value="Winged helix' DNA-binding domain"/>
    <property type="match status" value="1"/>
</dbReference>
<dbReference type="Proteomes" id="UP000095709">
    <property type="component" value="Unassembled WGS sequence"/>
</dbReference>
<dbReference type="InterPro" id="IPR025374">
    <property type="entry name" value="DUF4364"/>
</dbReference>
<dbReference type="InterPro" id="IPR036390">
    <property type="entry name" value="WH_DNA-bd_sf"/>
</dbReference>
<dbReference type="EMBL" id="CZAL01000011">
    <property type="protein sequence ID" value="CUP52563.1"/>
    <property type="molecule type" value="Genomic_DNA"/>
</dbReference>
<evidence type="ECO:0000313" key="3">
    <source>
        <dbReference type="EMBL" id="MCG4765235.1"/>
    </source>
</evidence>
<dbReference type="AlphaFoldDB" id="A0A174LPB4"/>
<dbReference type="EMBL" id="CYYV01000016">
    <property type="protein sequence ID" value="CUO80826.1"/>
    <property type="molecule type" value="Genomic_DNA"/>
</dbReference>
<name>A0A174LPB4_9FIRM</name>
<evidence type="ECO:0000313" key="2">
    <source>
        <dbReference type="EMBL" id="CUP52563.1"/>
    </source>
</evidence>